<evidence type="ECO:0008006" key="6">
    <source>
        <dbReference type="Google" id="ProtNLM"/>
    </source>
</evidence>
<feature type="signal peptide" evidence="3">
    <location>
        <begin position="1"/>
        <end position="19"/>
    </location>
</feature>
<dbReference type="GO" id="GO:0046872">
    <property type="term" value="F:metal ion binding"/>
    <property type="evidence" value="ECO:0007669"/>
    <property type="project" value="UniProtKB-KW"/>
</dbReference>
<dbReference type="RefSeq" id="WP_184492576.1">
    <property type="nucleotide sequence ID" value="NZ_JACIJO010000001.1"/>
</dbReference>
<dbReference type="SUPFAM" id="SSF51126">
    <property type="entry name" value="Pectin lyase-like"/>
    <property type="match status" value="1"/>
</dbReference>
<dbReference type="EMBL" id="JACIJO010000001">
    <property type="protein sequence ID" value="MBB6324603.1"/>
    <property type="molecule type" value="Genomic_DNA"/>
</dbReference>
<dbReference type="PROSITE" id="PS51257">
    <property type="entry name" value="PROKAR_LIPOPROTEIN"/>
    <property type="match status" value="1"/>
</dbReference>
<gene>
    <name evidence="4" type="ORF">FHS59_000218</name>
</gene>
<dbReference type="AlphaFoldDB" id="A0A841MCZ7"/>
<evidence type="ECO:0000256" key="3">
    <source>
        <dbReference type="SAM" id="SignalP"/>
    </source>
</evidence>
<name>A0A841MCZ7_9BACT</name>
<dbReference type="InterPro" id="IPR052063">
    <property type="entry name" value="Polysaccharide_Lyase_1"/>
</dbReference>
<dbReference type="InterPro" id="IPR012334">
    <property type="entry name" value="Pectin_lyas_fold"/>
</dbReference>
<feature type="chain" id="PRO_5032695223" description="Pectate lyase" evidence="3">
    <location>
        <begin position="20"/>
        <end position="445"/>
    </location>
</feature>
<evidence type="ECO:0000256" key="2">
    <source>
        <dbReference type="ARBA" id="ARBA00023180"/>
    </source>
</evidence>
<dbReference type="PANTHER" id="PTHR42970:SF1">
    <property type="entry name" value="PECTATE LYASE C-RELATED"/>
    <property type="match status" value="1"/>
</dbReference>
<dbReference type="InterPro" id="IPR011050">
    <property type="entry name" value="Pectin_lyase_fold/virulence"/>
</dbReference>
<accession>A0A841MCZ7</accession>
<evidence type="ECO:0000256" key="1">
    <source>
        <dbReference type="ARBA" id="ARBA00022723"/>
    </source>
</evidence>
<dbReference type="Gene3D" id="2.160.20.10">
    <property type="entry name" value="Single-stranded right-handed beta-helix, Pectin lyase-like"/>
    <property type="match status" value="1"/>
</dbReference>
<dbReference type="PANTHER" id="PTHR42970">
    <property type="entry name" value="PECTATE LYASE C-RELATED"/>
    <property type="match status" value="1"/>
</dbReference>
<protein>
    <recommendedName>
        <fullName evidence="6">Pectate lyase</fullName>
    </recommendedName>
</protein>
<sequence length="445" mass="49378">MIKISNAVLGILFAFSTFSCGTKNAFAQEAQKPLAFPMAEGFGKYTTGGRGGMVYIVSNLNDDGPGSLRDGIQKKEPRIIVFEVAGNIELKSSLDINYGDLTIAGQSAPGGGITIQGYPLKIKADNVIIRYIRSRLGDLEKVQDDAMSSIRNKDIIIDHCSLSWATDECGSFYDNENFTLQWTILSESLNNSVHEKGQHGYGGIWGGKKASFLYNLLADHNSRNPRFNGARYHKEPAKEWVDFRNNVIYNWKGNSSYAGEQGQYNIVNNYYKPGPATQSNRDRIVEPYKPYASFYVTGNVVEGAATVTKNNSLGIQNVDPKIVQVDNEFEFSNAETMTAEQAFDAVMKNAGANIFRDPVDSRIVKEVRSGQNQFGNNGIIDSQTQVGGWPILPKGDVPLDTDRDGMPDKWELAFQLNPNDPSDSKLYTLDQDYTNVEMYLNSLIR</sequence>
<keyword evidence="3" id="KW-0732">Signal</keyword>
<organism evidence="4 5">
    <name type="scientific">Algoriphagus iocasae</name>
    <dbReference type="NCBI Taxonomy" id="1836499"/>
    <lineage>
        <taxon>Bacteria</taxon>
        <taxon>Pseudomonadati</taxon>
        <taxon>Bacteroidota</taxon>
        <taxon>Cytophagia</taxon>
        <taxon>Cytophagales</taxon>
        <taxon>Cyclobacteriaceae</taxon>
        <taxon>Algoriphagus</taxon>
    </lineage>
</organism>
<keyword evidence="2" id="KW-0325">Glycoprotein</keyword>
<keyword evidence="1" id="KW-0479">Metal-binding</keyword>
<evidence type="ECO:0000313" key="4">
    <source>
        <dbReference type="EMBL" id="MBB6324603.1"/>
    </source>
</evidence>
<reference evidence="4 5" key="1">
    <citation type="submission" date="2020-08" db="EMBL/GenBank/DDBJ databases">
        <title>Genomic Encyclopedia of Type Strains, Phase IV (KMG-IV): sequencing the most valuable type-strain genomes for metagenomic binning, comparative biology and taxonomic classification.</title>
        <authorList>
            <person name="Goeker M."/>
        </authorList>
    </citation>
    <scope>NUCLEOTIDE SEQUENCE [LARGE SCALE GENOMIC DNA]</scope>
    <source>
        <strain evidence="4 5">DSM 102044</strain>
    </source>
</reference>
<comment type="caution">
    <text evidence="4">The sequence shown here is derived from an EMBL/GenBank/DDBJ whole genome shotgun (WGS) entry which is preliminary data.</text>
</comment>
<evidence type="ECO:0000313" key="5">
    <source>
        <dbReference type="Proteomes" id="UP000588604"/>
    </source>
</evidence>
<keyword evidence="5" id="KW-1185">Reference proteome</keyword>
<proteinExistence type="predicted"/>
<dbReference type="Proteomes" id="UP000588604">
    <property type="component" value="Unassembled WGS sequence"/>
</dbReference>